<keyword evidence="2" id="KW-0732">Signal</keyword>
<dbReference type="AlphaFoldDB" id="A0A2V1J2M8"/>
<dbReference type="Gene3D" id="1.25.40.10">
    <property type="entry name" value="Tetratricopeptide repeat domain"/>
    <property type="match status" value="1"/>
</dbReference>
<dbReference type="GeneID" id="93423406"/>
<evidence type="ECO:0000256" key="2">
    <source>
        <dbReference type="SAM" id="SignalP"/>
    </source>
</evidence>
<feature type="repeat" description="TPR" evidence="1">
    <location>
        <begin position="304"/>
        <end position="337"/>
    </location>
</feature>
<dbReference type="PROSITE" id="PS50005">
    <property type="entry name" value="TPR"/>
    <property type="match status" value="1"/>
</dbReference>
<dbReference type="EMBL" id="PUBV01000003">
    <property type="protein sequence ID" value="PWB09077.1"/>
    <property type="molecule type" value="Genomic_DNA"/>
</dbReference>
<dbReference type="Proteomes" id="UP000244925">
    <property type="component" value="Unassembled WGS sequence"/>
</dbReference>
<comment type="caution">
    <text evidence="3">The sequence shown here is derived from an EMBL/GenBank/DDBJ whole genome shotgun (WGS) entry which is preliminary data.</text>
</comment>
<dbReference type="RefSeq" id="WP_107035098.1">
    <property type="nucleotide sequence ID" value="NZ_CAONGC010000013.1"/>
</dbReference>
<reference evidence="4" key="1">
    <citation type="submission" date="2018-02" db="EMBL/GenBank/DDBJ databases">
        <authorList>
            <person name="Clavel T."/>
            <person name="Strowig T."/>
        </authorList>
    </citation>
    <scope>NUCLEOTIDE SEQUENCE [LARGE SCALE GENOMIC DNA]</scope>
    <source>
        <strain evidence="4">DSM 100764</strain>
    </source>
</reference>
<accession>A0A2V1J2M8</accession>
<gene>
    <name evidence="3" type="ORF">C5O25_02195</name>
</gene>
<dbReference type="SUPFAM" id="SSF48452">
    <property type="entry name" value="TPR-like"/>
    <property type="match status" value="1"/>
</dbReference>
<dbReference type="InterPro" id="IPR011990">
    <property type="entry name" value="TPR-like_helical_dom_sf"/>
</dbReference>
<dbReference type="InterPro" id="IPR019734">
    <property type="entry name" value="TPR_rpt"/>
</dbReference>
<evidence type="ECO:0000256" key="1">
    <source>
        <dbReference type="PROSITE-ProRule" id="PRU00339"/>
    </source>
</evidence>
<evidence type="ECO:0000313" key="4">
    <source>
        <dbReference type="Proteomes" id="UP000244925"/>
    </source>
</evidence>
<keyword evidence="1" id="KW-0802">TPR repeat</keyword>
<name>A0A2V1J2M8_9BACT</name>
<keyword evidence="4" id="KW-1185">Reference proteome</keyword>
<sequence>MKKISLLGLGLFTAMAATAQTNVVNDAKHMLDQAKPDYAAVQKTIQPALQDPSTANTAMPWYINGKAGFGIFDNAYMQEALGTQLSADQKKAAGAGLLEGYNSYIKALPLDVEIDKKTGEPKLDKKTGKAKPGKLVKEMVKTMKDNYISLKTGGIYLFDVQDYSGAYDVWEMYVNLPSSSVLGDDAPKAEADTLVGQIMYYQLLAALSSDRNAEALAKVPQIEKTGYKNIDVYVYGIEAARRLNDSIAQLDLAKRGYAEYGTQNVSFVGQLINEHLQHNDFDGCYKLVNEAIAATPDSMAAVKSQLYDILGVIYEQQDKSEAAIEAFDKAISIDATQGKNYYDKARVIYNQAVKIDESMVDAPESERKAKVDPLLLDAAKLFEKAYEIDSTNLTNIPSILYRLYYRLGAGYEEQAETWKDR</sequence>
<dbReference type="Pfam" id="PF13181">
    <property type="entry name" value="TPR_8"/>
    <property type="match status" value="1"/>
</dbReference>
<evidence type="ECO:0000313" key="3">
    <source>
        <dbReference type="EMBL" id="PWB09077.1"/>
    </source>
</evidence>
<feature type="chain" id="PRO_5015923830" evidence="2">
    <location>
        <begin position="20"/>
        <end position="421"/>
    </location>
</feature>
<organism evidence="3 4">
    <name type="scientific">Paramuribaculum intestinale</name>
    <dbReference type="NCBI Taxonomy" id="2094151"/>
    <lineage>
        <taxon>Bacteria</taxon>
        <taxon>Pseudomonadati</taxon>
        <taxon>Bacteroidota</taxon>
        <taxon>Bacteroidia</taxon>
        <taxon>Bacteroidales</taxon>
        <taxon>Muribaculaceae</taxon>
        <taxon>Paramuribaculum</taxon>
    </lineage>
</organism>
<protein>
    <submittedName>
        <fullName evidence="3">Tetratricopeptide repeat protein</fullName>
    </submittedName>
</protein>
<feature type="signal peptide" evidence="2">
    <location>
        <begin position="1"/>
        <end position="19"/>
    </location>
</feature>
<dbReference type="SMART" id="SM00028">
    <property type="entry name" value="TPR"/>
    <property type="match status" value="2"/>
</dbReference>
<proteinExistence type="predicted"/>